<evidence type="ECO:0000313" key="1">
    <source>
        <dbReference type="EMBL" id="MFD1990082.1"/>
    </source>
</evidence>
<dbReference type="RefSeq" id="WP_204823784.1">
    <property type="nucleotide sequence ID" value="NZ_JBHUGF010000010.1"/>
</dbReference>
<dbReference type="Proteomes" id="UP001597403">
    <property type="component" value="Unassembled WGS sequence"/>
</dbReference>
<name>A0ABW4UUS9_9BACL</name>
<evidence type="ECO:0000313" key="2">
    <source>
        <dbReference type="Proteomes" id="UP001597403"/>
    </source>
</evidence>
<comment type="caution">
    <text evidence="1">The sequence shown here is derived from an EMBL/GenBank/DDBJ whole genome shotgun (WGS) entry which is preliminary data.</text>
</comment>
<keyword evidence="2" id="KW-1185">Reference proteome</keyword>
<dbReference type="EMBL" id="JBHUGF010000010">
    <property type="protein sequence ID" value="MFD1990082.1"/>
    <property type="molecule type" value="Genomic_DNA"/>
</dbReference>
<organism evidence="1 2">
    <name type="scientific">Paenibacillus nicotianae</name>
    <dbReference type="NCBI Taxonomy" id="1526551"/>
    <lineage>
        <taxon>Bacteria</taxon>
        <taxon>Bacillati</taxon>
        <taxon>Bacillota</taxon>
        <taxon>Bacilli</taxon>
        <taxon>Bacillales</taxon>
        <taxon>Paenibacillaceae</taxon>
        <taxon>Paenibacillus</taxon>
    </lineage>
</organism>
<protein>
    <submittedName>
        <fullName evidence="1">Uncharacterized protein</fullName>
    </submittedName>
</protein>
<gene>
    <name evidence="1" type="ORF">ACFSGI_08940</name>
</gene>
<sequence length="82" mass="9543">MTTENPVDLFIEHIKKVDEKSKTFYEDCFVVINDPRMIGERYEGGKLDTYLNDIQGHGYAPDEVKKYLIELAQTVDRTERDG</sequence>
<proteinExistence type="predicted"/>
<accession>A0ABW4UUS9</accession>
<reference evidence="2" key="1">
    <citation type="journal article" date="2019" name="Int. J. Syst. Evol. Microbiol.">
        <title>The Global Catalogue of Microorganisms (GCM) 10K type strain sequencing project: providing services to taxonomists for standard genome sequencing and annotation.</title>
        <authorList>
            <consortium name="The Broad Institute Genomics Platform"/>
            <consortium name="The Broad Institute Genome Sequencing Center for Infectious Disease"/>
            <person name="Wu L."/>
            <person name="Ma J."/>
        </authorList>
    </citation>
    <scope>NUCLEOTIDE SEQUENCE [LARGE SCALE GENOMIC DNA]</scope>
    <source>
        <strain evidence="2">CGMCC 1.15067</strain>
    </source>
</reference>